<dbReference type="Proteomes" id="UP000004923">
    <property type="component" value="Unassembled WGS sequence"/>
</dbReference>
<dbReference type="SUPFAM" id="SSF52440">
    <property type="entry name" value="PreATP-grasp domain"/>
    <property type="match status" value="1"/>
</dbReference>
<keyword evidence="5" id="KW-0460">Magnesium</keyword>
<feature type="domain" description="Glutathionylspermidine synthase pre-ATP-grasp-like" evidence="6">
    <location>
        <begin position="80"/>
        <end position="429"/>
    </location>
</feature>
<dbReference type="HOGENOM" id="CLU_036484_0_0_9"/>
<dbReference type="Gene3D" id="3.30.1490.330">
    <property type="match status" value="1"/>
</dbReference>
<dbReference type="AlphaFoldDB" id="E8LD83"/>
<evidence type="ECO:0000313" key="8">
    <source>
        <dbReference type="Proteomes" id="UP000004923"/>
    </source>
</evidence>
<evidence type="ECO:0000256" key="2">
    <source>
        <dbReference type="ARBA" id="ARBA00022723"/>
    </source>
</evidence>
<organism evidence="7 8">
    <name type="scientific">Phascolarctobacterium succinatutens YIT 12067</name>
    <dbReference type="NCBI Taxonomy" id="626939"/>
    <lineage>
        <taxon>Bacteria</taxon>
        <taxon>Bacillati</taxon>
        <taxon>Bacillota</taxon>
        <taxon>Negativicutes</taxon>
        <taxon>Acidaminococcales</taxon>
        <taxon>Acidaminococcaceae</taxon>
        <taxon>Phascolarctobacterium</taxon>
    </lineage>
</organism>
<dbReference type="InterPro" id="IPR016185">
    <property type="entry name" value="PreATP-grasp_dom_sf"/>
</dbReference>
<gene>
    <name evidence="7" type="ORF">HMPREF9443_00807</name>
</gene>
<accession>E8LD83</accession>
<keyword evidence="4" id="KW-0067">ATP-binding</keyword>
<name>E8LD83_9FIRM</name>
<evidence type="ECO:0000259" key="6">
    <source>
        <dbReference type="Pfam" id="PF03738"/>
    </source>
</evidence>
<evidence type="ECO:0000313" key="7">
    <source>
        <dbReference type="EMBL" id="EFY05217.1"/>
    </source>
</evidence>
<evidence type="ECO:0000256" key="5">
    <source>
        <dbReference type="ARBA" id="ARBA00022842"/>
    </source>
</evidence>
<keyword evidence="8" id="KW-1185">Reference proteome</keyword>
<keyword evidence="2" id="KW-0479">Metal-binding</keyword>
<dbReference type="eggNOG" id="COG0754">
    <property type="taxonomic scope" value="Bacteria"/>
</dbReference>
<comment type="caution">
    <text evidence="7">The sequence shown here is derived from an EMBL/GenBank/DDBJ whole genome shotgun (WGS) entry which is preliminary data.</text>
</comment>
<dbReference type="SUPFAM" id="SSF56059">
    <property type="entry name" value="Glutathione synthetase ATP-binding domain-like"/>
    <property type="match status" value="1"/>
</dbReference>
<dbReference type="EMBL" id="AEVN01000031">
    <property type="protein sequence ID" value="EFY05217.1"/>
    <property type="molecule type" value="Genomic_DNA"/>
</dbReference>
<dbReference type="Pfam" id="PF03738">
    <property type="entry name" value="GSP_synth"/>
    <property type="match status" value="1"/>
</dbReference>
<dbReference type="OrthoDB" id="9765517at2"/>
<proteinExistence type="predicted"/>
<dbReference type="GO" id="GO:0016874">
    <property type="term" value="F:ligase activity"/>
    <property type="evidence" value="ECO:0007669"/>
    <property type="project" value="UniProtKB-KW"/>
</dbReference>
<dbReference type="GO" id="GO:0005524">
    <property type="term" value="F:ATP binding"/>
    <property type="evidence" value="ECO:0007669"/>
    <property type="project" value="UniProtKB-KW"/>
</dbReference>
<reference evidence="7 8" key="1">
    <citation type="submission" date="2011-01" db="EMBL/GenBank/DDBJ databases">
        <authorList>
            <person name="Weinstock G."/>
            <person name="Sodergren E."/>
            <person name="Clifton S."/>
            <person name="Fulton L."/>
            <person name="Fulton B."/>
            <person name="Courtney L."/>
            <person name="Fronick C."/>
            <person name="Harrison M."/>
            <person name="Strong C."/>
            <person name="Farmer C."/>
            <person name="Delahaunty K."/>
            <person name="Markovic C."/>
            <person name="Hall O."/>
            <person name="Minx P."/>
            <person name="Tomlinson C."/>
            <person name="Mitreva M."/>
            <person name="Hou S."/>
            <person name="Chen J."/>
            <person name="Wollam A."/>
            <person name="Pepin K.H."/>
            <person name="Johnson M."/>
            <person name="Bhonagiri V."/>
            <person name="Zhang X."/>
            <person name="Suruliraj S."/>
            <person name="Warren W."/>
            <person name="Chinwalla A."/>
            <person name="Mardis E.R."/>
            <person name="Wilson R.K."/>
        </authorList>
    </citation>
    <scope>NUCLEOTIDE SEQUENCE [LARGE SCALE GENOMIC DNA]</scope>
    <source>
        <strain evidence="7 8">YIT 12067</strain>
    </source>
</reference>
<keyword evidence="3" id="KW-0547">Nucleotide-binding</keyword>
<evidence type="ECO:0000256" key="1">
    <source>
        <dbReference type="ARBA" id="ARBA00022598"/>
    </source>
</evidence>
<dbReference type="GO" id="GO:0046872">
    <property type="term" value="F:metal ion binding"/>
    <property type="evidence" value="ECO:0007669"/>
    <property type="project" value="UniProtKB-KW"/>
</dbReference>
<dbReference type="InterPro" id="IPR005494">
    <property type="entry name" value="GSPS_pre-ATP-grasp-like_dom"/>
</dbReference>
<keyword evidence="1" id="KW-0436">Ligase</keyword>
<protein>
    <submittedName>
        <fullName evidence="7">Glutathionylspermidine synthase</fullName>
    </submittedName>
</protein>
<evidence type="ECO:0000256" key="3">
    <source>
        <dbReference type="ARBA" id="ARBA00022741"/>
    </source>
</evidence>
<sequence>MKMYKYRKPDTWLDKIDLNMMPYLDAPEWENRYPTISALLMSNANKRELQRISAGLTAALSRLAEALRTNNNGAMPFNLFNMTDKLTPYILADNSDHVSYISRLDFVKNTDGCYKLVEINSDTPCALPETFYANKVAEAYFAKEYGLHLQPRSDGEELAEPFLKLLEQPKYADKDVVRIAFAADKGYSEDWANAKFLFERVQEVLRERILSKQPFVCRLVGLDELIVHDDGVYIPNEIFHKEDRIDILYRLHPLELLMDDESEDGYPVGLKLMELVNFGAVDLVNPVKSIVLQNKALLALAWYLYQHRLFWTPQEEELLAAHLTPTYLDSKPLAGQRYIKKPIFGREGAGIAIVEPDGATSYEAEECDDCDLIYQQFVPSADVQQETDNGEATGKYTYSCFVINGKASETFVRLQPGEITGVEAYFVPVLDEI</sequence>
<evidence type="ECO:0000256" key="4">
    <source>
        <dbReference type="ARBA" id="ARBA00022840"/>
    </source>
</evidence>
<dbReference type="RefSeq" id="WP_009145190.1">
    <property type="nucleotide sequence ID" value="NZ_GL830873.1"/>
</dbReference>